<feature type="disulfide bond" description="Redox-active" evidence="14">
    <location>
        <begin position="101"/>
        <end position="127"/>
    </location>
</feature>
<evidence type="ECO:0000256" key="14">
    <source>
        <dbReference type="HAMAP-Rule" id="MF_00286"/>
    </source>
</evidence>
<keyword evidence="5" id="KW-0997">Cell inner membrane</keyword>
<evidence type="ECO:0000256" key="8">
    <source>
        <dbReference type="ARBA" id="ARBA00022989"/>
    </source>
</evidence>
<dbReference type="GO" id="GO:0015035">
    <property type="term" value="F:protein-disulfide reductase activity"/>
    <property type="evidence" value="ECO:0007669"/>
    <property type="project" value="UniProtKB-UniRule"/>
</dbReference>
<dbReference type="GO" id="GO:0006457">
    <property type="term" value="P:protein folding"/>
    <property type="evidence" value="ECO:0007669"/>
    <property type="project" value="InterPro"/>
</dbReference>
<keyword evidence="10 14" id="KW-0472">Membrane</keyword>
<keyword evidence="6 14" id="KW-0812">Transmembrane</keyword>
<evidence type="ECO:0000256" key="1">
    <source>
        <dbReference type="ARBA" id="ARBA00004429"/>
    </source>
</evidence>
<dbReference type="EMBL" id="JAHHGM010000015">
    <property type="protein sequence ID" value="MBT2990233.1"/>
    <property type="molecule type" value="Genomic_DNA"/>
</dbReference>
<keyword evidence="3 14" id="KW-0813">Transport</keyword>
<dbReference type="GO" id="GO:0009055">
    <property type="term" value="F:electron transfer activity"/>
    <property type="evidence" value="ECO:0007669"/>
    <property type="project" value="UniProtKB-UniRule"/>
</dbReference>
<evidence type="ECO:0000256" key="10">
    <source>
        <dbReference type="ARBA" id="ARBA00023136"/>
    </source>
</evidence>
<dbReference type="Gene3D" id="1.20.1550.10">
    <property type="entry name" value="DsbB-like"/>
    <property type="match status" value="1"/>
</dbReference>
<evidence type="ECO:0000256" key="13">
    <source>
        <dbReference type="ARBA" id="ARBA00023284"/>
    </source>
</evidence>
<feature type="disulfide bond" description="Redox-active" evidence="14">
    <location>
        <begin position="36"/>
        <end position="39"/>
    </location>
</feature>
<dbReference type="SUPFAM" id="SSF158442">
    <property type="entry name" value="DsbB-like"/>
    <property type="match status" value="1"/>
</dbReference>
<sequence>MIFTQRRLPWFLLALSALVLEGAALYFQYGLELDPCVLCIYQRAAVLGIFLSALIGMSAPRSIVARSIGYAGWALAAGWCLYLALELSGMQLGIVQPSLSCDVNAKFPVWLKLDHWMPLVFQPTGFCGDIQWQFLGLSMPLWLVVIMLLHLIVLGVVLSVELRGKISA</sequence>
<gene>
    <name evidence="14 16" type="primary">dsbB</name>
    <name evidence="16" type="ORF">KME65_14865</name>
</gene>
<dbReference type="PANTHER" id="PTHR36570:SF2">
    <property type="entry name" value="DISULFIDE BOND FORMATION PROTEIN B"/>
    <property type="match status" value="1"/>
</dbReference>
<dbReference type="PANTHER" id="PTHR36570">
    <property type="entry name" value="DISULFIDE BOND FORMATION PROTEIN B"/>
    <property type="match status" value="1"/>
</dbReference>
<keyword evidence="8 14" id="KW-1133">Transmembrane helix</keyword>
<evidence type="ECO:0000256" key="6">
    <source>
        <dbReference type="ARBA" id="ARBA00022692"/>
    </source>
</evidence>
<evidence type="ECO:0000256" key="4">
    <source>
        <dbReference type="ARBA" id="ARBA00022475"/>
    </source>
</evidence>
<dbReference type="AlphaFoldDB" id="A0A944ME74"/>
<keyword evidence="11 14" id="KW-1015">Disulfide bond</keyword>
<accession>A0A944ME74</accession>
<dbReference type="InterPro" id="IPR003752">
    <property type="entry name" value="DiS_bond_form_DsbB/BdbC"/>
</dbReference>
<reference evidence="16 17" key="1">
    <citation type="submission" date="2021-05" db="EMBL/GenBank/DDBJ databases">
        <title>Genetic and Functional Diversity in Clade A Lucinid endosymbionts from the Bahamas.</title>
        <authorList>
            <person name="Giani N.M."/>
            <person name="Engel A.S."/>
            <person name="Campbell B.J."/>
        </authorList>
    </citation>
    <scope>NUCLEOTIDE SEQUENCE [LARGE SCALE GENOMIC DNA]</scope>
    <source>
        <strain evidence="16">LUC16012Gg_MoonRockCtena</strain>
    </source>
</reference>
<keyword evidence="13 14" id="KW-0676">Redox-active center</keyword>
<name>A0A944ME74_9GAMM</name>
<comment type="function">
    <text evidence="14">Required for disulfide bond formation in some periplasmic proteins. Acts by oxidizing the DsbA protein.</text>
</comment>
<evidence type="ECO:0000256" key="2">
    <source>
        <dbReference type="ARBA" id="ARBA00008823"/>
    </source>
</evidence>
<dbReference type="NCBIfam" id="NF002485">
    <property type="entry name" value="PRK01749.1"/>
    <property type="match status" value="1"/>
</dbReference>
<keyword evidence="7 14" id="KW-0249">Electron transport</keyword>
<keyword evidence="9 14" id="KW-0560">Oxidoreductase</keyword>
<dbReference type="InterPro" id="IPR023380">
    <property type="entry name" value="DsbB-like_sf"/>
</dbReference>
<feature type="transmembrane region" description="Helical" evidence="15">
    <location>
        <begin position="40"/>
        <end position="60"/>
    </location>
</feature>
<dbReference type="InterPro" id="IPR022920">
    <property type="entry name" value="Disulphide_bond_form_DsbB"/>
</dbReference>
<dbReference type="Proteomes" id="UP000770889">
    <property type="component" value="Unassembled WGS sequence"/>
</dbReference>
<evidence type="ECO:0000256" key="5">
    <source>
        <dbReference type="ARBA" id="ARBA00022519"/>
    </source>
</evidence>
<proteinExistence type="inferred from homology"/>
<evidence type="ECO:0000313" key="16">
    <source>
        <dbReference type="EMBL" id="MBT2990233.1"/>
    </source>
</evidence>
<dbReference type="HAMAP" id="MF_00286">
    <property type="entry name" value="DsbB"/>
    <property type="match status" value="1"/>
</dbReference>
<evidence type="ECO:0000256" key="11">
    <source>
        <dbReference type="ARBA" id="ARBA00023157"/>
    </source>
</evidence>
<evidence type="ECO:0000256" key="9">
    <source>
        <dbReference type="ARBA" id="ARBA00023002"/>
    </source>
</evidence>
<dbReference type="InterPro" id="IPR050183">
    <property type="entry name" value="DsbB"/>
</dbReference>
<comment type="caution">
    <text evidence="16">The sequence shown here is derived from an EMBL/GenBank/DDBJ whole genome shotgun (WGS) entry which is preliminary data.</text>
</comment>
<evidence type="ECO:0000313" key="17">
    <source>
        <dbReference type="Proteomes" id="UP000770889"/>
    </source>
</evidence>
<dbReference type="GO" id="GO:0005886">
    <property type="term" value="C:plasma membrane"/>
    <property type="evidence" value="ECO:0007669"/>
    <property type="project" value="UniProtKB-SubCell"/>
</dbReference>
<feature type="transmembrane region" description="Helical" evidence="15">
    <location>
        <begin position="67"/>
        <end position="85"/>
    </location>
</feature>
<feature type="topological domain" description="Cytoplasmic" evidence="14">
    <location>
        <begin position="161"/>
        <end position="168"/>
    </location>
</feature>
<keyword evidence="12 14" id="KW-0143">Chaperone</keyword>
<feature type="transmembrane region" description="Helical" evidence="15">
    <location>
        <begin position="141"/>
        <end position="160"/>
    </location>
</feature>
<keyword evidence="4 14" id="KW-1003">Cell membrane</keyword>
<evidence type="ECO:0000256" key="7">
    <source>
        <dbReference type="ARBA" id="ARBA00022982"/>
    </source>
</evidence>
<evidence type="ECO:0000256" key="15">
    <source>
        <dbReference type="SAM" id="Phobius"/>
    </source>
</evidence>
<dbReference type="Pfam" id="PF02600">
    <property type="entry name" value="DsbB"/>
    <property type="match status" value="1"/>
</dbReference>
<evidence type="ECO:0000256" key="12">
    <source>
        <dbReference type="ARBA" id="ARBA00023186"/>
    </source>
</evidence>
<evidence type="ECO:0000256" key="3">
    <source>
        <dbReference type="ARBA" id="ARBA00022448"/>
    </source>
</evidence>
<feature type="topological domain" description="Periplasmic" evidence="14">
    <location>
        <begin position="27"/>
        <end position="44"/>
    </location>
</feature>
<protein>
    <recommendedName>
        <fullName evidence="14">Disulfide bond formation protein B</fullName>
    </recommendedName>
    <alternativeName>
        <fullName evidence="14">Disulfide oxidoreductase</fullName>
    </alternativeName>
</protein>
<comment type="similarity">
    <text evidence="2 14">Belongs to the DsbB family.</text>
</comment>
<comment type="caution">
    <text evidence="14">Lacks conserved residue(s) required for the propagation of feature annotation.</text>
</comment>
<feature type="topological domain" description="Cytoplasmic" evidence="14">
    <location>
        <begin position="1"/>
        <end position="9"/>
    </location>
</feature>
<organism evidence="16 17">
    <name type="scientific">Candidatus Thiodiazotropha taylori</name>
    <dbReference type="NCBI Taxonomy" id="2792791"/>
    <lineage>
        <taxon>Bacteria</taxon>
        <taxon>Pseudomonadati</taxon>
        <taxon>Pseudomonadota</taxon>
        <taxon>Gammaproteobacteria</taxon>
        <taxon>Chromatiales</taxon>
        <taxon>Sedimenticolaceae</taxon>
        <taxon>Candidatus Thiodiazotropha</taxon>
    </lineage>
</organism>
<comment type="subcellular location">
    <subcellularLocation>
        <location evidence="1">Cell inner membrane</location>
        <topology evidence="1">Multi-pass membrane protein</topology>
    </subcellularLocation>
    <subcellularLocation>
        <location evidence="14">Cell membrane</location>
        <topology evidence="14">Multi-pass membrane protein</topology>
    </subcellularLocation>
</comment>